<dbReference type="SUPFAM" id="SSF51658">
    <property type="entry name" value="Xylose isomerase-like"/>
    <property type="match status" value="1"/>
</dbReference>
<dbReference type="AlphaFoldDB" id="A0A161XBL0"/>
<dbReference type="GO" id="GO:0004519">
    <property type="term" value="F:endonuclease activity"/>
    <property type="evidence" value="ECO:0007669"/>
    <property type="project" value="UniProtKB-KW"/>
</dbReference>
<proteinExistence type="predicted"/>
<gene>
    <name evidence="8" type="primary">uvsE</name>
    <name evidence="8" type="ORF">CLMAG_34350</name>
</gene>
<dbReference type="GO" id="GO:0016787">
    <property type="term" value="F:hydrolase activity"/>
    <property type="evidence" value="ECO:0007669"/>
    <property type="project" value="UniProtKB-KW"/>
</dbReference>
<dbReference type="InterPro" id="IPR013560">
    <property type="entry name" value="DUF1722"/>
</dbReference>
<keyword evidence="3" id="KW-0227">DNA damage</keyword>
<evidence type="ECO:0000259" key="7">
    <source>
        <dbReference type="Pfam" id="PF08349"/>
    </source>
</evidence>
<dbReference type="NCBIfam" id="TIGR00629">
    <property type="entry name" value="uvde"/>
    <property type="match status" value="1"/>
</dbReference>
<evidence type="ECO:0000256" key="5">
    <source>
        <dbReference type="ARBA" id="ARBA00022801"/>
    </source>
</evidence>
<dbReference type="Pfam" id="PF08349">
    <property type="entry name" value="DUF1722"/>
    <property type="match status" value="1"/>
</dbReference>
<evidence type="ECO:0000256" key="3">
    <source>
        <dbReference type="ARBA" id="ARBA00022763"/>
    </source>
</evidence>
<feature type="domain" description="DUF1722" evidence="7">
    <location>
        <begin position="374"/>
        <end position="487"/>
    </location>
</feature>
<keyword evidence="6" id="KW-0234">DNA repair</keyword>
<dbReference type="InterPro" id="IPR004601">
    <property type="entry name" value="UvdE"/>
</dbReference>
<protein>
    <submittedName>
        <fullName evidence="8">UV DNA damage endonuclease</fullName>
        <ecNumber evidence="8">3.-.-.-</ecNumber>
    </submittedName>
</protein>
<keyword evidence="9" id="KW-1185">Reference proteome</keyword>
<dbReference type="Gene3D" id="3.20.20.150">
    <property type="entry name" value="Divalent-metal-dependent TIM barrel enzymes"/>
    <property type="match status" value="1"/>
</dbReference>
<dbReference type="Pfam" id="PF03851">
    <property type="entry name" value="UvdE"/>
    <property type="match status" value="1"/>
</dbReference>
<dbReference type="RefSeq" id="WP_066624776.1">
    <property type="nucleotide sequence ID" value="NZ_FQXL01000005.1"/>
</dbReference>
<evidence type="ECO:0000256" key="1">
    <source>
        <dbReference type="ARBA" id="ARBA00022722"/>
    </source>
</evidence>
<evidence type="ECO:0000313" key="8">
    <source>
        <dbReference type="EMBL" id="KZL91676.1"/>
    </source>
</evidence>
<evidence type="ECO:0000256" key="4">
    <source>
        <dbReference type="ARBA" id="ARBA00022769"/>
    </source>
</evidence>
<dbReference type="OrthoDB" id="9782576at2"/>
<dbReference type="STRING" id="1121326.CLMAG_34350"/>
<comment type="caution">
    <text evidence="8">The sequence shown here is derived from an EMBL/GenBank/DDBJ whole genome shotgun (WGS) entry which is preliminary data.</text>
</comment>
<name>A0A161XBL0_9CLOT</name>
<dbReference type="Proteomes" id="UP000076603">
    <property type="component" value="Unassembled WGS sequence"/>
</dbReference>
<evidence type="ECO:0000256" key="6">
    <source>
        <dbReference type="ARBA" id="ARBA00023204"/>
    </source>
</evidence>
<dbReference type="GO" id="GO:0009411">
    <property type="term" value="P:response to UV"/>
    <property type="evidence" value="ECO:0007669"/>
    <property type="project" value="InterPro"/>
</dbReference>
<reference evidence="8 9" key="1">
    <citation type="submission" date="2016-04" db="EMBL/GenBank/DDBJ databases">
        <title>Genome sequence of Clostridium magnum DSM 2767.</title>
        <authorList>
            <person name="Poehlein A."/>
            <person name="Uhlig R."/>
            <person name="Fischer R."/>
            <person name="Bahl H."/>
            <person name="Daniel R."/>
        </authorList>
    </citation>
    <scope>NUCLEOTIDE SEQUENCE [LARGE SCALE GENOMIC DNA]</scope>
    <source>
        <strain evidence="8 9">DSM 2767</strain>
    </source>
</reference>
<evidence type="ECO:0000256" key="2">
    <source>
        <dbReference type="ARBA" id="ARBA00022759"/>
    </source>
</evidence>
<dbReference type="PANTHER" id="PTHR31290:SF5">
    <property type="entry name" value="UV-DAMAGE ENDONUCLEASE"/>
    <property type="match status" value="1"/>
</dbReference>
<keyword evidence="1" id="KW-0540">Nuclease</keyword>
<dbReference type="EC" id="3.-.-.-" evidence="8"/>
<sequence>MKIGYACIPIGIPEKTTRSFILKNFSKEKLIESLSLNLKDLKSIFEYNLKNNIYMFRISSGIVPFGSHEVNNIHWWSIFKDELQNIGNFIKNNNIRVSMHPGQYTVLNSPSEDIVAKALKDLEYHCAFLDSLGVDYKNKIVLHVGGVYGDKVSAIARFKMNFKRLSSSAKKRLILENDEKSFTIEDVLNICNSIDIPAVFDNLHHRYNPSLEKELYKPVKKDNLLKTNYDDSKKHFFESDTISPYSILIKEDLEFILKEVRKTWKTEDGNIKLHYSDNDTNKNIGAHSKFIVTENFLDYYSVVKAFNADVMLEVKDKNLSAIKCVHCLDSIESMYINNNEENNSINHSNNIQIEKASIKPLKKSAIYNQWAKYKYSVMEKNYSYYKECSKIVNSDNNIVTFYKYLDFALLSPFSPKNFKNTIHHTWGYFKDIANQKEKTDFESLLKDIEDINSIENLHYANFEKAKKFIEKLSKKYKCEYLLSSYYFIY</sequence>
<dbReference type="PATRIC" id="fig|1121326.3.peg.3474"/>
<dbReference type="GO" id="GO:0006289">
    <property type="term" value="P:nucleotide-excision repair"/>
    <property type="evidence" value="ECO:0007669"/>
    <property type="project" value="InterPro"/>
</dbReference>
<organism evidence="8 9">
    <name type="scientific">Clostridium magnum DSM 2767</name>
    <dbReference type="NCBI Taxonomy" id="1121326"/>
    <lineage>
        <taxon>Bacteria</taxon>
        <taxon>Bacillati</taxon>
        <taxon>Bacillota</taxon>
        <taxon>Clostridia</taxon>
        <taxon>Eubacteriales</taxon>
        <taxon>Clostridiaceae</taxon>
        <taxon>Clostridium</taxon>
    </lineage>
</organism>
<evidence type="ECO:0000313" key="9">
    <source>
        <dbReference type="Proteomes" id="UP000076603"/>
    </source>
</evidence>
<dbReference type="InterPro" id="IPR036237">
    <property type="entry name" value="Xyl_isomerase-like_sf"/>
</dbReference>
<accession>A0A161XBL0</accession>
<keyword evidence="4" id="KW-0228">DNA excision</keyword>
<dbReference type="PANTHER" id="PTHR31290">
    <property type="entry name" value="UV-DAMAGE ENDONUCLEASE"/>
    <property type="match status" value="1"/>
</dbReference>
<keyword evidence="5 8" id="KW-0378">Hydrolase</keyword>
<keyword evidence="2 8" id="KW-0255">Endonuclease</keyword>
<dbReference type="EMBL" id="LWAE01000003">
    <property type="protein sequence ID" value="KZL91676.1"/>
    <property type="molecule type" value="Genomic_DNA"/>
</dbReference>